<accession>A0A937I734</accession>
<dbReference type="Gene3D" id="3.30.70.100">
    <property type="match status" value="1"/>
</dbReference>
<name>A0A937I734_9GAMM</name>
<evidence type="ECO:0000313" key="3">
    <source>
        <dbReference type="Proteomes" id="UP000711391"/>
    </source>
</evidence>
<dbReference type="AlphaFoldDB" id="A0A937I734"/>
<organism evidence="2 3">
    <name type="scientific">SAR86 cluster bacterium</name>
    <dbReference type="NCBI Taxonomy" id="2030880"/>
    <lineage>
        <taxon>Bacteria</taxon>
        <taxon>Pseudomonadati</taxon>
        <taxon>Pseudomonadota</taxon>
        <taxon>Gammaproteobacteria</taxon>
        <taxon>SAR86 cluster</taxon>
    </lineage>
</organism>
<gene>
    <name evidence="2" type="ORF">ISQ64_01755</name>
</gene>
<evidence type="ECO:0000256" key="1">
    <source>
        <dbReference type="SAM" id="Phobius"/>
    </source>
</evidence>
<keyword evidence="1" id="KW-1133">Transmembrane helix</keyword>
<comment type="caution">
    <text evidence="2">The sequence shown here is derived from an EMBL/GenBank/DDBJ whole genome shotgun (WGS) entry which is preliminary data.</text>
</comment>
<protein>
    <submittedName>
        <fullName evidence="2">Uncharacterized protein</fullName>
    </submittedName>
</protein>
<reference evidence="2" key="1">
    <citation type="submission" date="2020-10" db="EMBL/GenBank/DDBJ databases">
        <title>Microbiome of the Black Sea water column analyzed by genome centric metagenomics.</title>
        <authorList>
            <person name="Cabello-Yeves P.J."/>
            <person name="Callieri C."/>
            <person name="Picazo A."/>
            <person name="Mehrshad M."/>
            <person name="Haro-Moreno J.M."/>
            <person name="Roda-Garcia J."/>
            <person name="Dzembekova N."/>
            <person name="Slabakova V."/>
            <person name="Slabakova N."/>
            <person name="Moncheva S."/>
            <person name="Rodriguez-Valera F."/>
        </authorList>
    </citation>
    <scope>NUCLEOTIDE SEQUENCE</scope>
    <source>
        <strain evidence="2">BS307-5m-G50</strain>
    </source>
</reference>
<evidence type="ECO:0000313" key="2">
    <source>
        <dbReference type="EMBL" id="MBL6818112.1"/>
    </source>
</evidence>
<dbReference type="Proteomes" id="UP000711391">
    <property type="component" value="Unassembled WGS sequence"/>
</dbReference>
<feature type="transmembrane region" description="Helical" evidence="1">
    <location>
        <begin position="189"/>
        <end position="206"/>
    </location>
</feature>
<sequence length="208" mass="24134">MKVWTFLIIIYGLFFAWYTDFGGKLSDEEIEYYANKFESNALKDGRVLEPRIKELLQKFMEEDSGKQFMMVNVIDMSENPTFPDGTVAEESSDVLMNEYMEHMYGELLKRASHPVYFGNAVNGSMDLVGIENAEVWERTILVRYKSRRSFLEIVTHPDMNSKHKYKIAALEKTIAFPVENQLYLGDPRLLLGFILLIIGLLLRPVTRQ</sequence>
<keyword evidence="1" id="KW-0812">Transmembrane</keyword>
<dbReference type="EMBL" id="JADHQD010000007">
    <property type="protein sequence ID" value="MBL6818112.1"/>
    <property type="molecule type" value="Genomic_DNA"/>
</dbReference>
<keyword evidence="1" id="KW-0472">Membrane</keyword>
<proteinExistence type="predicted"/>